<gene>
    <name evidence="2" type="primary">lacA</name>
    <name evidence="2" type="ORF">GHA_04056</name>
</gene>
<dbReference type="InterPro" id="IPR001451">
    <property type="entry name" value="Hexapep"/>
</dbReference>
<comment type="caution">
    <text evidence="2">The sequence shown here is derived from an EMBL/GenBank/DDBJ whole genome shotgun (WGS) entry which is preliminary data.</text>
</comment>
<dbReference type="InterPro" id="IPR051159">
    <property type="entry name" value="Hexapeptide_acetyltransf"/>
</dbReference>
<dbReference type="GO" id="GO:0008870">
    <property type="term" value="F:galactoside O-acetyltransferase activity"/>
    <property type="evidence" value="ECO:0007669"/>
    <property type="project" value="UniProtKB-EC"/>
</dbReference>
<name>A0A9N8D6T1_PRORE</name>
<dbReference type="Gene3D" id="2.160.10.10">
    <property type="entry name" value="Hexapeptide repeat proteins"/>
    <property type="match status" value="1"/>
</dbReference>
<dbReference type="EC" id="2.3.1.18" evidence="2"/>
<dbReference type="AlphaFoldDB" id="A0A9N8D6T1"/>
<evidence type="ECO:0000313" key="3">
    <source>
        <dbReference type="Proteomes" id="UP000834611"/>
    </source>
</evidence>
<sequence length="173" mass="19211">MHKLYLLYSWLIRVLLYFFPDMPIIMKFRGYLYSIPMSGCKRNFQVASSANLKGLENITIGKNCFFASNTIIDASTKLILNDDVMIGYSSIIVTGNHSIVNGSYRFGKPIRRQITIGRGTWIGANCVILPGVSITNSCCVAAGSVVNKSITEPGVFYRKSSPVIKPNRELSDE</sequence>
<protein>
    <submittedName>
        <fullName evidence="2">Galactoside O-acetyltransferase</fullName>
        <ecNumber evidence="2">2.3.1.18</ecNumber>
    </submittedName>
</protein>
<organism evidence="2 3">
    <name type="scientific">Providencia rettgeri</name>
    <dbReference type="NCBI Taxonomy" id="587"/>
    <lineage>
        <taxon>Bacteria</taxon>
        <taxon>Pseudomonadati</taxon>
        <taxon>Pseudomonadota</taxon>
        <taxon>Gammaproteobacteria</taxon>
        <taxon>Enterobacterales</taxon>
        <taxon>Morganellaceae</taxon>
        <taxon>Providencia</taxon>
    </lineage>
</organism>
<accession>A0A9N8D6T1</accession>
<evidence type="ECO:0000313" key="2">
    <source>
        <dbReference type="EMBL" id="CAB5715274.1"/>
    </source>
</evidence>
<evidence type="ECO:0000256" key="1">
    <source>
        <dbReference type="SAM" id="Phobius"/>
    </source>
</evidence>
<keyword evidence="1" id="KW-0472">Membrane</keyword>
<dbReference type="Proteomes" id="UP000834611">
    <property type="component" value="Unassembled WGS sequence"/>
</dbReference>
<reference evidence="2" key="1">
    <citation type="submission" date="2020-05" db="EMBL/GenBank/DDBJ databases">
        <authorList>
            <person name="Delgado-Blas J."/>
        </authorList>
    </citation>
    <scope>NUCLEOTIDE SEQUENCE</scope>
    <source>
        <strain evidence="2">BB1453</strain>
    </source>
</reference>
<feature type="transmembrane region" description="Helical" evidence="1">
    <location>
        <begin position="6"/>
        <end position="25"/>
    </location>
</feature>
<dbReference type="RefSeq" id="WP_112308416.1">
    <property type="nucleotide sequence ID" value="NZ_ABDWLN020000059.1"/>
</dbReference>
<dbReference type="Pfam" id="PF00132">
    <property type="entry name" value="Hexapep"/>
    <property type="match status" value="1"/>
</dbReference>
<dbReference type="CDD" id="cd04647">
    <property type="entry name" value="LbH_MAT_like"/>
    <property type="match status" value="1"/>
</dbReference>
<dbReference type="InterPro" id="IPR011004">
    <property type="entry name" value="Trimer_LpxA-like_sf"/>
</dbReference>
<keyword evidence="1" id="KW-0812">Transmembrane</keyword>
<dbReference type="SUPFAM" id="SSF51161">
    <property type="entry name" value="Trimeric LpxA-like enzymes"/>
    <property type="match status" value="1"/>
</dbReference>
<dbReference type="PANTHER" id="PTHR23416">
    <property type="entry name" value="SIALIC ACID SYNTHASE-RELATED"/>
    <property type="match status" value="1"/>
</dbReference>
<proteinExistence type="predicted"/>
<dbReference type="EMBL" id="CAHPSF010000015">
    <property type="protein sequence ID" value="CAB5715274.1"/>
    <property type="molecule type" value="Genomic_DNA"/>
</dbReference>
<keyword evidence="2" id="KW-0012">Acyltransferase</keyword>
<keyword evidence="1" id="KW-1133">Transmembrane helix</keyword>
<keyword evidence="2" id="KW-0808">Transferase</keyword>